<accession>A0ACC0YEH8</accession>
<protein>
    <submittedName>
        <fullName evidence="1">Uncharacterized protein</fullName>
    </submittedName>
</protein>
<gene>
    <name evidence="1" type="ORF">Pint_26411</name>
</gene>
<organism evidence="1 2">
    <name type="scientific">Pistacia integerrima</name>
    <dbReference type="NCBI Taxonomy" id="434235"/>
    <lineage>
        <taxon>Eukaryota</taxon>
        <taxon>Viridiplantae</taxon>
        <taxon>Streptophyta</taxon>
        <taxon>Embryophyta</taxon>
        <taxon>Tracheophyta</taxon>
        <taxon>Spermatophyta</taxon>
        <taxon>Magnoliopsida</taxon>
        <taxon>eudicotyledons</taxon>
        <taxon>Gunneridae</taxon>
        <taxon>Pentapetalae</taxon>
        <taxon>rosids</taxon>
        <taxon>malvids</taxon>
        <taxon>Sapindales</taxon>
        <taxon>Anacardiaceae</taxon>
        <taxon>Pistacia</taxon>
    </lineage>
</organism>
<comment type="caution">
    <text evidence="1">The sequence shown here is derived from an EMBL/GenBank/DDBJ whole genome shotgun (WGS) entry which is preliminary data.</text>
</comment>
<keyword evidence="2" id="KW-1185">Reference proteome</keyword>
<evidence type="ECO:0000313" key="1">
    <source>
        <dbReference type="EMBL" id="KAJ0035213.1"/>
    </source>
</evidence>
<reference evidence="2" key="1">
    <citation type="journal article" date="2023" name="G3 (Bethesda)">
        <title>Genome assembly and association tests identify interacting loci associated with vigor, precocity, and sex in interspecific pistachio rootstocks.</title>
        <authorList>
            <person name="Palmer W."/>
            <person name="Jacygrad E."/>
            <person name="Sagayaradj S."/>
            <person name="Cavanaugh K."/>
            <person name="Han R."/>
            <person name="Bertier L."/>
            <person name="Beede B."/>
            <person name="Kafkas S."/>
            <person name="Golino D."/>
            <person name="Preece J."/>
            <person name="Michelmore R."/>
        </authorList>
    </citation>
    <scope>NUCLEOTIDE SEQUENCE [LARGE SCALE GENOMIC DNA]</scope>
</reference>
<dbReference type="Proteomes" id="UP001163603">
    <property type="component" value="Chromosome 7"/>
</dbReference>
<dbReference type="EMBL" id="CM047742">
    <property type="protein sequence ID" value="KAJ0035213.1"/>
    <property type="molecule type" value="Genomic_DNA"/>
</dbReference>
<evidence type="ECO:0000313" key="2">
    <source>
        <dbReference type="Proteomes" id="UP001163603"/>
    </source>
</evidence>
<proteinExistence type="predicted"/>
<sequence length="258" mass="28523">MADAKVKLKLLVDKEAKIVLFAEAGKEFADFLFYLLSLPAGTIPNQNKSSLLNPKSSVYSTDMPLLLSDHELKTRSVYMCPYKHSNVAEIPNVVCPQCQQKMTTEVPYVNASSNPAGKSTTVAAERGFVKAVVTYMVMDNLELKPMSTISSITMLNRFHVKDVRSLEEKVVDFGVEEEEEDEETAADYPLVVEEEDPGWPEDADGWGFSLGQFSDEITIKNMNNDPVNDPVNCLTAAVSTTEKRSFLSKGYLGSNCKA</sequence>
<name>A0ACC0YEH8_9ROSI</name>